<comment type="caution">
    <text evidence="3">The sequence shown here is derived from an EMBL/GenBank/DDBJ whole genome shotgun (WGS) entry which is preliminary data.</text>
</comment>
<dbReference type="AlphaFoldDB" id="J9DK86"/>
<dbReference type="Gene3D" id="3.40.30.10">
    <property type="entry name" value="Glutaredoxin"/>
    <property type="match status" value="1"/>
</dbReference>
<feature type="transmembrane region" description="Helical" evidence="1">
    <location>
        <begin position="139"/>
        <end position="158"/>
    </location>
</feature>
<keyword evidence="1" id="KW-0472">Membrane</keyword>
<sequence>MNLFYLIYLFNIVNLVNLDYIKKLTKEDLNENKELLIFIYYENSKFTCPYCEFYSYVVSLLYEKYKDKNFIRKINFFENPRLGSRFLLMSFPYLVFYKHGRVHLLHNEKMLGDIENFDLNLMYPCKNCRNWKYNPNSTIIKIYSVSSGVFFGGLYTFYKIFDLIPVWVWSLFICLVIAFAIKIVFHAIFKKKVKEDLDDGNR</sequence>
<keyword evidence="2" id="KW-0732">Signal</keyword>
<keyword evidence="1" id="KW-0812">Transmembrane</keyword>
<evidence type="ECO:0000313" key="3">
    <source>
        <dbReference type="EMBL" id="EJW01782.1"/>
    </source>
</evidence>
<evidence type="ECO:0000256" key="2">
    <source>
        <dbReference type="SAM" id="SignalP"/>
    </source>
</evidence>
<keyword evidence="1" id="KW-1133">Transmembrane helix</keyword>
<protein>
    <recommendedName>
        <fullName evidence="5">Thioredoxin domain-containing protein</fullName>
    </recommendedName>
</protein>
<evidence type="ECO:0000313" key="4">
    <source>
        <dbReference type="Proteomes" id="UP000003163"/>
    </source>
</evidence>
<dbReference type="HOGENOM" id="CLU_122961_0_0_1"/>
<feature type="signal peptide" evidence="2">
    <location>
        <begin position="1"/>
        <end position="18"/>
    </location>
</feature>
<dbReference type="InterPro" id="IPR036249">
    <property type="entry name" value="Thioredoxin-like_sf"/>
</dbReference>
<reference evidence="4" key="2">
    <citation type="submission" date="2015-07" db="EMBL/GenBank/DDBJ databases">
        <title>Contrasting host-pathogen interactions and genome evolution in two generalist and specialist microsporidian pathogens of mosquitoes.</title>
        <authorList>
            <consortium name="The Broad Institute Genomics Platform"/>
            <consortium name="The Broad Institute Genome Sequencing Center for Infectious Disease"/>
            <person name="Cuomo C.A."/>
            <person name="Sanscrainte N.D."/>
            <person name="Goldberg J.M."/>
            <person name="Heiman D."/>
            <person name="Young S."/>
            <person name="Zeng Q."/>
            <person name="Becnel J.J."/>
            <person name="Birren B.W."/>
        </authorList>
    </citation>
    <scope>NUCLEOTIDE SEQUENCE [LARGE SCALE GENOMIC DNA]</scope>
    <source>
        <strain evidence="4">USNM 41457</strain>
    </source>
</reference>
<dbReference type="InParanoid" id="J9DK86"/>
<dbReference type="SUPFAM" id="SSF52833">
    <property type="entry name" value="Thioredoxin-like"/>
    <property type="match status" value="1"/>
</dbReference>
<keyword evidence="4" id="KW-1185">Reference proteome</keyword>
<gene>
    <name evidence="3" type="ORF">EDEG_00373</name>
</gene>
<evidence type="ECO:0000256" key="1">
    <source>
        <dbReference type="SAM" id="Phobius"/>
    </source>
</evidence>
<dbReference type="CDD" id="cd02947">
    <property type="entry name" value="TRX_family"/>
    <property type="match status" value="1"/>
</dbReference>
<organism evidence="3 4">
    <name type="scientific">Edhazardia aedis (strain USNM 41457)</name>
    <name type="common">Microsporidian parasite</name>
    <dbReference type="NCBI Taxonomy" id="1003232"/>
    <lineage>
        <taxon>Eukaryota</taxon>
        <taxon>Fungi</taxon>
        <taxon>Fungi incertae sedis</taxon>
        <taxon>Microsporidia</taxon>
        <taxon>Edhazardia</taxon>
    </lineage>
</organism>
<proteinExistence type="predicted"/>
<name>J9DK86_EDHAE</name>
<feature type="chain" id="PRO_5003823177" description="Thioredoxin domain-containing protein" evidence="2">
    <location>
        <begin position="19"/>
        <end position="202"/>
    </location>
</feature>
<feature type="transmembrane region" description="Helical" evidence="1">
    <location>
        <begin position="164"/>
        <end position="185"/>
    </location>
</feature>
<dbReference type="EMBL" id="AFBI03000004">
    <property type="protein sequence ID" value="EJW01782.1"/>
    <property type="molecule type" value="Genomic_DNA"/>
</dbReference>
<dbReference type="OrthoDB" id="2188863at2759"/>
<evidence type="ECO:0008006" key="5">
    <source>
        <dbReference type="Google" id="ProtNLM"/>
    </source>
</evidence>
<accession>J9DK86</accession>
<dbReference type="VEuPathDB" id="MicrosporidiaDB:EDEG_00373"/>
<reference evidence="3 4" key="1">
    <citation type="submission" date="2011-08" db="EMBL/GenBank/DDBJ databases">
        <authorList>
            <person name="Liu Z.J."/>
            <person name="Shi F.L."/>
            <person name="Lu J.Q."/>
            <person name="Li M."/>
            <person name="Wang Z.L."/>
        </authorList>
    </citation>
    <scope>NUCLEOTIDE SEQUENCE [LARGE SCALE GENOMIC DNA]</scope>
    <source>
        <strain evidence="3 4">USNM 41457</strain>
    </source>
</reference>
<dbReference type="Proteomes" id="UP000003163">
    <property type="component" value="Unassembled WGS sequence"/>
</dbReference>